<evidence type="ECO:0000313" key="2">
    <source>
        <dbReference type="Proteomes" id="UP000799118"/>
    </source>
</evidence>
<gene>
    <name evidence="1" type="ORF">BT96DRAFT_1026408</name>
</gene>
<dbReference type="Proteomes" id="UP000799118">
    <property type="component" value="Unassembled WGS sequence"/>
</dbReference>
<evidence type="ECO:0000313" key="1">
    <source>
        <dbReference type="EMBL" id="KAE9385992.1"/>
    </source>
</evidence>
<proteinExistence type="predicted"/>
<reference evidence="1" key="1">
    <citation type="journal article" date="2019" name="Environ. Microbiol.">
        <title>Fungal ecological strategies reflected in gene transcription - a case study of two litter decomposers.</title>
        <authorList>
            <person name="Barbi F."/>
            <person name="Kohler A."/>
            <person name="Barry K."/>
            <person name="Baskaran P."/>
            <person name="Daum C."/>
            <person name="Fauchery L."/>
            <person name="Ihrmark K."/>
            <person name="Kuo A."/>
            <person name="LaButti K."/>
            <person name="Lipzen A."/>
            <person name="Morin E."/>
            <person name="Grigoriev I.V."/>
            <person name="Henrissat B."/>
            <person name="Lindahl B."/>
            <person name="Martin F."/>
        </authorList>
    </citation>
    <scope>NUCLEOTIDE SEQUENCE</scope>
    <source>
        <strain evidence="1">JB14</strain>
    </source>
</reference>
<dbReference type="AlphaFoldDB" id="A0A6A4GJT6"/>
<keyword evidence="2" id="KW-1185">Reference proteome</keyword>
<name>A0A6A4GJT6_9AGAR</name>
<evidence type="ECO:0008006" key="3">
    <source>
        <dbReference type="Google" id="ProtNLM"/>
    </source>
</evidence>
<protein>
    <recommendedName>
        <fullName evidence="3">F-box domain-containing protein</fullName>
    </recommendedName>
</protein>
<sequence length="455" mass="51426">MFSLPSVEYPSRFSAISSSSHAFLEDGIFTSNYDVICYTSILSRVCVAWRRAAHANPRLWSKLCLSARKHTRVFGGDVMCIKEWVSRSQGLPLNLYLDLFIECNERVLKQATQILDSLLQGFRHQIRLLSLSGFPRTFLPLFRLPRSSLPLLEEVFLSMHCPGYDHASRNLFKVPCEVETFLETPRLKHVSIDDPEDASCMLSTALVLPLEQLTSLEVKSCWKSHHSTRGPFDLVVYLDTLRACESIVSLTVDFPSRGFHWQSGVDIFSTSLPALKSLDISSMGNAGSVNFLQGLTAPLLEDLTLRWIDQDISDLSKDVIRFQDRSATKLLSLTIKLNRLVHRNPEYTSPVTENVIHILASFPTAKSLWIDASVRESDNLFQAALDVNPLILAMVHKKDQPKESALLPELSYFQLGARPYPPDLEFMIRSRMEASLEKVSLFGWSESEIAWSSNL</sequence>
<dbReference type="EMBL" id="ML769923">
    <property type="protein sequence ID" value="KAE9385992.1"/>
    <property type="molecule type" value="Genomic_DNA"/>
</dbReference>
<organism evidence="1 2">
    <name type="scientific">Gymnopus androsaceus JB14</name>
    <dbReference type="NCBI Taxonomy" id="1447944"/>
    <lineage>
        <taxon>Eukaryota</taxon>
        <taxon>Fungi</taxon>
        <taxon>Dikarya</taxon>
        <taxon>Basidiomycota</taxon>
        <taxon>Agaricomycotina</taxon>
        <taxon>Agaricomycetes</taxon>
        <taxon>Agaricomycetidae</taxon>
        <taxon>Agaricales</taxon>
        <taxon>Marasmiineae</taxon>
        <taxon>Omphalotaceae</taxon>
        <taxon>Gymnopus</taxon>
    </lineage>
</organism>
<accession>A0A6A4GJT6</accession>
<dbReference type="OrthoDB" id="3365698at2759"/>